<name>A0ABX8J2G8_9GAMM</name>
<dbReference type="InterPro" id="IPR005569">
    <property type="entry name" value="Arc_DNA-bd_dom"/>
</dbReference>
<reference evidence="2 3" key="1">
    <citation type="submission" date="2021-06" db="EMBL/GenBank/DDBJ databases">
        <title>Microbial metabolic specificity influences pelagic lipid remineralization.</title>
        <authorList>
            <person name="Behrendt L."/>
            <person name="Hunter J.E."/>
            <person name="Alcolombri U."/>
            <person name="Smriga S."/>
            <person name="Mincer T."/>
            <person name="Lowenstein D.P."/>
            <person name="Peaudecerf F.J."/>
            <person name="Fernandez V.I."/>
            <person name="Fredricks H."/>
            <person name="Almblad H."/>
            <person name="Harrison J.J."/>
            <person name="Stocker R."/>
            <person name="Van Mooy B.A.S."/>
        </authorList>
    </citation>
    <scope>NUCLEOTIDE SEQUENCE [LARGE SCALE GENOMIC DNA]</scope>
    <source>
        <strain evidence="2 3">A252</strain>
        <plasmid evidence="2 3">megaplasmid</plasmid>
    </source>
</reference>
<dbReference type="EMBL" id="CP076684">
    <property type="protein sequence ID" value="QWV19561.1"/>
    <property type="molecule type" value="Genomic_DNA"/>
</dbReference>
<geneLocation type="plasmid" evidence="2 3">
    <name>megaplasmid</name>
</geneLocation>
<organism evidence="2 3">
    <name type="scientific">Stutzerimonas zhaodongensis</name>
    <dbReference type="NCBI Taxonomy" id="1176257"/>
    <lineage>
        <taxon>Bacteria</taxon>
        <taxon>Pseudomonadati</taxon>
        <taxon>Pseudomonadota</taxon>
        <taxon>Gammaproteobacteria</taxon>
        <taxon>Pseudomonadales</taxon>
        <taxon>Pseudomonadaceae</taxon>
        <taxon>Stutzerimonas</taxon>
    </lineage>
</organism>
<evidence type="ECO:0000313" key="2">
    <source>
        <dbReference type="EMBL" id="QWV19561.1"/>
    </source>
</evidence>
<sequence>MHERIAEQARLNHRTMNAEIIAQLQGAEFLRQELDRLRRLVDALFGSNAFPEMNNGQE</sequence>
<keyword evidence="2" id="KW-0238">DNA-binding</keyword>
<dbReference type="InterPro" id="IPR010985">
    <property type="entry name" value="Ribbon_hlx_hlx"/>
</dbReference>
<dbReference type="SUPFAM" id="SSF47598">
    <property type="entry name" value="Ribbon-helix-helix"/>
    <property type="match status" value="1"/>
</dbReference>
<dbReference type="Gene3D" id="1.10.1220.10">
    <property type="entry name" value="Met repressor-like"/>
    <property type="match status" value="1"/>
</dbReference>
<dbReference type="Pfam" id="PF03869">
    <property type="entry name" value="Arc"/>
    <property type="match status" value="1"/>
</dbReference>
<keyword evidence="3" id="KW-1185">Reference proteome</keyword>
<feature type="domain" description="Arc-like DNA binding" evidence="1">
    <location>
        <begin position="1"/>
        <end position="27"/>
    </location>
</feature>
<keyword evidence="2" id="KW-0614">Plasmid</keyword>
<dbReference type="InterPro" id="IPR013321">
    <property type="entry name" value="Arc_rbn_hlx_hlx"/>
</dbReference>
<proteinExistence type="predicted"/>
<protein>
    <submittedName>
        <fullName evidence="2">Arc family DNA-binding protein</fullName>
    </submittedName>
</protein>
<evidence type="ECO:0000259" key="1">
    <source>
        <dbReference type="Pfam" id="PF03869"/>
    </source>
</evidence>
<gene>
    <name evidence="2" type="ORF">KQ248_22960</name>
</gene>
<evidence type="ECO:0000313" key="3">
    <source>
        <dbReference type="Proteomes" id="UP000683436"/>
    </source>
</evidence>
<dbReference type="GO" id="GO:0003677">
    <property type="term" value="F:DNA binding"/>
    <property type="evidence" value="ECO:0007669"/>
    <property type="project" value="UniProtKB-KW"/>
</dbReference>
<dbReference type="Proteomes" id="UP000683436">
    <property type="component" value="Plasmid megaplasmid"/>
</dbReference>
<accession>A0ABX8J2G8</accession>